<dbReference type="Proteomes" id="UP001589865">
    <property type="component" value="Unassembled WGS sequence"/>
</dbReference>
<gene>
    <name evidence="1" type="ORF">ACFFGY_12460</name>
</gene>
<dbReference type="RefSeq" id="WP_377044816.1">
    <property type="nucleotide sequence ID" value="NZ_JBHLUN010000008.1"/>
</dbReference>
<evidence type="ECO:0000313" key="2">
    <source>
        <dbReference type="Proteomes" id="UP001589865"/>
    </source>
</evidence>
<dbReference type="InterPro" id="IPR017853">
    <property type="entry name" value="GH"/>
</dbReference>
<name>A0ABV6JXK1_9PROT</name>
<dbReference type="EMBL" id="JBHLUN010000008">
    <property type="protein sequence ID" value="MFC0409066.1"/>
    <property type="molecule type" value="Genomic_DNA"/>
</dbReference>
<keyword evidence="2" id="KW-1185">Reference proteome</keyword>
<comment type="caution">
    <text evidence="1">The sequence shown here is derived from an EMBL/GenBank/DDBJ whole genome shotgun (WGS) entry which is preliminary data.</text>
</comment>
<dbReference type="SUPFAM" id="SSF51445">
    <property type="entry name" value="(Trans)glycosidases"/>
    <property type="match status" value="1"/>
</dbReference>
<accession>A0ABV6JXK1</accession>
<organism evidence="1 2">
    <name type="scientific">Roseomonas elaeocarpi</name>
    <dbReference type="NCBI Taxonomy" id="907779"/>
    <lineage>
        <taxon>Bacteria</taxon>
        <taxon>Pseudomonadati</taxon>
        <taxon>Pseudomonadota</taxon>
        <taxon>Alphaproteobacteria</taxon>
        <taxon>Acetobacterales</taxon>
        <taxon>Roseomonadaceae</taxon>
        <taxon>Roseomonas</taxon>
    </lineage>
</organism>
<dbReference type="InterPro" id="IPR001360">
    <property type="entry name" value="Glyco_hydro_1"/>
</dbReference>
<proteinExistence type="predicted"/>
<evidence type="ECO:0000313" key="1">
    <source>
        <dbReference type="EMBL" id="MFC0409066.1"/>
    </source>
</evidence>
<protein>
    <submittedName>
        <fullName evidence="1">Family 1 glycosylhydrolase</fullName>
    </submittedName>
</protein>
<dbReference type="Pfam" id="PF00232">
    <property type="entry name" value="Glyco_hydro_1"/>
    <property type="match status" value="1"/>
</dbReference>
<sequence>MKDLEIWGGVECTVVRLGDERRDQLRETGHHDRDGDLSLIAALGVRKMRYPVLWERVAPDDPARCDWRWSDARMARLGELGIDPVVGLVHHGAGPGYTSLIDPLFPEKLADYAGRVAARYPHLRDWTPVNEPLTTARFSGLYGVWHPHGKDERSFLHALFNQCRGVALAMRAIRAVRPDARLVQTEDLGRIFSTAPMARRAAYENERRWLSFDLLCGRVREGHPWHAPMLAAGIDAAALRALAEEPCPPDIIGINHYVTSDRFLDHRHELYPDRAPLTLDGQRYADIEAVRIDLPEGSIGFEARLREAWDRYGLPLAVTEAYLSCADEDESRRWLVEVWEAAGRLRRDGVDIRAVTAWAMFGAVDWQSLLSKREGAYDAGAFDIRSDPPRPTAVAEAVRAIATEGRDGHPAMALPGWWRRPDRFLHGSGIS</sequence>
<dbReference type="Gene3D" id="3.20.20.80">
    <property type="entry name" value="Glycosidases"/>
    <property type="match status" value="1"/>
</dbReference>
<reference evidence="1 2" key="1">
    <citation type="submission" date="2024-09" db="EMBL/GenBank/DDBJ databases">
        <authorList>
            <person name="Sun Q."/>
            <person name="Mori K."/>
        </authorList>
    </citation>
    <scope>NUCLEOTIDE SEQUENCE [LARGE SCALE GENOMIC DNA]</scope>
    <source>
        <strain evidence="1 2">TBRC 5777</strain>
    </source>
</reference>